<dbReference type="InterPro" id="IPR020846">
    <property type="entry name" value="MFS_dom"/>
</dbReference>
<evidence type="ECO:0000313" key="7">
    <source>
        <dbReference type="EMBL" id="MBK0419670.1"/>
    </source>
</evidence>
<feature type="transmembrane region" description="Helical" evidence="5">
    <location>
        <begin position="210"/>
        <end position="236"/>
    </location>
</feature>
<dbReference type="GO" id="GO:0022857">
    <property type="term" value="F:transmembrane transporter activity"/>
    <property type="evidence" value="ECO:0007669"/>
    <property type="project" value="InterPro"/>
</dbReference>
<feature type="domain" description="Major facilitator superfamily (MFS) profile" evidence="6">
    <location>
        <begin position="209"/>
        <end position="409"/>
    </location>
</feature>
<dbReference type="RefSeq" id="WP_200115810.1">
    <property type="nucleotide sequence ID" value="NZ_JAEHOH010000015.1"/>
</dbReference>
<feature type="transmembrane region" description="Helical" evidence="5">
    <location>
        <begin position="302"/>
        <end position="323"/>
    </location>
</feature>
<evidence type="ECO:0000256" key="2">
    <source>
        <dbReference type="ARBA" id="ARBA00022692"/>
    </source>
</evidence>
<feature type="transmembrane region" description="Helical" evidence="5">
    <location>
        <begin position="248"/>
        <end position="267"/>
    </location>
</feature>
<evidence type="ECO:0000256" key="5">
    <source>
        <dbReference type="SAM" id="Phobius"/>
    </source>
</evidence>
<dbReference type="Pfam" id="PF07690">
    <property type="entry name" value="MFS_1"/>
    <property type="match status" value="1"/>
</dbReference>
<dbReference type="PANTHER" id="PTHR23542:SF1">
    <property type="entry name" value="MAJOR FACILITATOR SUPERFAMILY (MFS) PROFILE DOMAIN-CONTAINING PROTEIN"/>
    <property type="match status" value="1"/>
</dbReference>
<feature type="transmembrane region" description="Helical" evidence="5">
    <location>
        <begin position="48"/>
        <end position="66"/>
    </location>
</feature>
<organism evidence="7 8">
    <name type="scientific">Leucobacter chromiisoli</name>
    <dbReference type="NCBI Taxonomy" id="2796471"/>
    <lineage>
        <taxon>Bacteria</taxon>
        <taxon>Bacillati</taxon>
        <taxon>Actinomycetota</taxon>
        <taxon>Actinomycetes</taxon>
        <taxon>Micrococcales</taxon>
        <taxon>Microbacteriaceae</taxon>
        <taxon>Leucobacter</taxon>
    </lineage>
</organism>
<evidence type="ECO:0000313" key="8">
    <source>
        <dbReference type="Proteomes" id="UP000608530"/>
    </source>
</evidence>
<keyword evidence="8" id="KW-1185">Reference proteome</keyword>
<sequence>MGIYRDLGRSPGVFRVLFAQLTARFPFGMLSIILLLHIQLAYGDYTSAGIILASQSVGQAIAGPLTSRMMGRWGMRPVLTITSLLCASLLVTIALVHLPLAVVAGIAFLVGISTPPVTPAVRTIYPKLVPGRQLSALFSLDASAQEIIWVFGPVVAVFVSSQFGTSAGLLVAAAFMVGGGAWFIMSPAVAQVRIPRARRSLGAVLRRPTVVISTIVGFLFVASFAAIEAGIVAAFADQGGGHGGHGSIESGIVLAVFAGGSLIGGLLVGHRQLRPWSMLLRALVVLAGTALCLVRLDMWWLALVLFLGGLGTAPVFAALSNIVSSTVKFSETAEAYGWVGTGQLVGVAAGSAVAGIAIDAAGPRGAILVSVGFLLVTVISAAVTIRWLPDLRGKDATPLPDTEPLQLPD</sequence>
<dbReference type="AlphaFoldDB" id="A0A934Q7F0"/>
<dbReference type="InterPro" id="IPR011701">
    <property type="entry name" value="MFS"/>
</dbReference>
<dbReference type="InterPro" id="IPR036259">
    <property type="entry name" value="MFS_trans_sf"/>
</dbReference>
<feature type="transmembrane region" description="Helical" evidence="5">
    <location>
        <begin position="169"/>
        <end position="190"/>
    </location>
</feature>
<keyword evidence="4 5" id="KW-0472">Membrane</keyword>
<dbReference type="PROSITE" id="PS50850">
    <property type="entry name" value="MFS"/>
    <property type="match status" value="1"/>
</dbReference>
<comment type="subcellular location">
    <subcellularLocation>
        <location evidence="1">Cell membrane</location>
        <topology evidence="1">Multi-pass membrane protein</topology>
    </subcellularLocation>
</comment>
<evidence type="ECO:0000256" key="1">
    <source>
        <dbReference type="ARBA" id="ARBA00004651"/>
    </source>
</evidence>
<keyword evidence="3 5" id="KW-1133">Transmembrane helix</keyword>
<dbReference type="PANTHER" id="PTHR23542">
    <property type="match status" value="1"/>
</dbReference>
<evidence type="ECO:0000256" key="4">
    <source>
        <dbReference type="ARBA" id="ARBA00023136"/>
    </source>
</evidence>
<name>A0A934Q7F0_9MICO</name>
<dbReference type="Gene3D" id="1.20.1250.20">
    <property type="entry name" value="MFS general substrate transporter like domains"/>
    <property type="match status" value="1"/>
</dbReference>
<feature type="transmembrane region" description="Helical" evidence="5">
    <location>
        <begin position="335"/>
        <end position="358"/>
    </location>
</feature>
<dbReference type="EMBL" id="JAEHOH010000015">
    <property type="protein sequence ID" value="MBK0419670.1"/>
    <property type="molecule type" value="Genomic_DNA"/>
</dbReference>
<dbReference type="Proteomes" id="UP000608530">
    <property type="component" value="Unassembled WGS sequence"/>
</dbReference>
<feature type="transmembrane region" description="Helical" evidence="5">
    <location>
        <begin position="364"/>
        <end position="385"/>
    </location>
</feature>
<dbReference type="GO" id="GO:0005886">
    <property type="term" value="C:plasma membrane"/>
    <property type="evidence" value="ECO:0007669"/>
    <property type="project" value="UniProtKB-SubCell"/>
</dbReference>
<comment type="caution">
    <text evidence="7">The sequence shown here is derived from an EMBL/GenBank/DDBJ whole genome shotgun (WGS) entry which is preliminary data.</text>
</comment>
<evidence type="ECO:0000256" key="3">
    <source>
        <dbReference type="ARBA" id="ARBA00022989"/>
    </source>
</evidence>
<accession>A0A934Q7F0</accession>
<proteinExistence type="predicted"/>
<keyword evidence="2 5" id="KW-0812">Transmembrane</keyword>
<reference evidence="7" key="1">
    <citation type="submission" date="2020-12" db="EMBL/GenBank/DDBJ databases">
        <title>Leucobacter sp. CAS1, isolated from Chromium sludge.</title>
        <authorList>
            <person name="Xu Z."/>
        </authorList>
    </citation>
    <scope>NUCLEOTIDE SEQUENCE</scope>
    <source>
        <strain evidence="7">CSA1</strain>
    </source>
</reference>
<dbReference type="SUPFAM" id="SSF103473">
    <property type="entry name" value="MFS general substrate transporter"/>
    <property type="match status" value="1"/>
</dbReference>
<evidence type="ECO:0000259" key="6">
    <source>
        <dbReference type="PROSITE" id="PS50850"/>
    </source>
</evidence>
<feature type="transmembrane region" description="Helical" evidence="5">
    <location>
        <begin position="21"/>
        <end position="42"/>
    </location>
</feature>
<protein>
    <submittedName>
        <fullName evidence="7">MFS transporter</fullName>
    </submittedName>
</protein>
<gene>
    <name evidence="7" type="ORF">JD276_11560</name>
</gene>